<dbReference type="EMBL" id="FWEV01000331">
    <property type="protein sequence ID" value="SLM33070.1"/>
    <property type="molecule type" value="Genomic_DNA"/>
</dbReference>
<organism evidence="1 2">
    <name type="scientific">Desulfamplus magnetovallimortis</name>
    <dbReference type="NCBI Taxonomy" id="1246637"/>
    <lineage>
        <taxon>Bacteria</taxon>
        <taxon>Pseudomonadati</taxon>
        <taxon>Thermodesulfobacteriota</taxon>
        <taxon>Desulfobacteria</taxon>
        <taxon>Desulfobacterales</taxon>
        <taxon>Desulfobacteraceae</taxon>
        <taxon>Desulfamplus</taxon>
    </lineage>
</organism>
<name>A0A1W1HKS9_9BACT</name>
<sequence>MALDEPRDNDNTYNVKGFKFVVDKEFMKQAQLIKIDFTGMGFKLDSKIDFGQSACSSCGTSGTCCS</sequence>
<dbReference type="Proteomes" id="UP000191931">
    <property type="component" value="Unassembled WGS sequence"/>
</dbReference>
<gene>
    <name evidence="1" type="ORF">MTBBW1_850058</name>
</gene>
<evidence type="ECO:0008006" key="3">
    <source>
        <dbReference type="Google" id="ProtNLM"/>
    </source>
</evidence>
<evidence type="ECO:0000313" key="1">
    <source>
        <dbReference type="EMBL" id="SLM33070.1"/>
    </source>
</evidence>
<dbReference type="STRING" id="1246637.MTBBW1_850058"/>
<dbReference type="OrthoDB" id="1955366at2"/>
<evidence type="ECO:0000313" key="2">
    <source>
        <dbReference type="Proteomes" id="UP000191931"/>
    </source>
</evidence>
<accession>A0A1W1HKS9</accession>
<proteinExistence type="predicted"/>
<reference evidence="1 2" key="1">
    <citation type="submission" date="2017-03" db="EMBL/GenBank/DDBJ databases">
        <authorList>
            <person name="Afonso C.L."/>
            <person name="Miller P.J."/>
            <person name="Scott M.A."/>
            <person name="Spackman E."/>
            <person name="Goraichik I."/>
            <person name="Dimitrov K.M."/>
            <person name="Suarez D.L."/>
            <person name="Swayne D.E."/>
        </authorList>
    </citation>
    <scope>NUCLEOTIDE SEQUENCE [LARGE SCALE GENOMIC DNA]</scope>
    <source>
        <strain evidence="1">PRJEB14757</strain>
    </source>
</reference>
<dbReference type="RefSeq" id="WP_080803198.1">
    <property type="nucleotide sequence ID" value="NZ_LT828544.1"/>
</dbReference>
<dbReference type="AlphaFoldDB" id="A0A1W1HKS9"/>
<keyword evidence="2" id="KW-1185">Reference proteome</keyword>
<protein>
    <recommendedName>
        <fullName evidence="3">HesB/YadR/YfhF-family protein</fullName>
    </recommendedName>
</protein>